<evidence type="ECO:0000256" key="3">
    <source>
        <dbReference type="ARBA" id="ARBA00007931"/>
    </source>
</evidence>
<dbReference type="Proteomes" id="UP001597458">
    <property type="component" value="Unassembled WGS sequence"/>
</dbReference>
<evidence type="ECO:0000256" key="12">
    <source>
        <dbReference type="SAM" id="Phobius"/>
    </source>
</evidence>
<comment type="subcellular location">
    <subcellularLocation>
        <location evidence="2">Membrane</location>
        <topology evidence="2">Multi-pass membrane protein</topology>
    </subcellularLocation>
</comment>
<feature type="domain" description="Peptidase M50" evidence="13">
    <location>
        <begin position="35"/>
        <end position="105"/>
    </location>
</feature>
<dbReference type="InterPro" id="IPR008915">
    <property type="entry name" value="Peptidase_M50"/>
</dbReference>
<dbReference type="EMBL" id="JBHUMR010000014">
    <property type="protein sequence ID" value="MFD2618172.1"/>
    <property type="molecule type" value="Genomic_DNA"/>
</dbReference>
<name>A0ABW5PTZ3_9BACI</name>
<comment type="similarity">
    <text evidence="3">Belongs to the peptidase M50B family.</text>
</comment>
<keyword evidence="11 12" id="KW-0472">Membrane</keyword>
<evidence type="ECO:0000256" key="1">
    <source>
        <dbReference type="ARBA" id="ARBA00001947"/>
    </source>
</evidence>
<reference evidence="15" key="1">
    <citation type="journal article" date="2019" name="Int. J. Syst. Evol. Microbiol.">
        <title>The Global Catalogue of Microorganisms (GCM) 10K type strain sequencing project: providing services to taxonomists for standard genome sequencing and annotation.</title>
        <authorList>
            <consortium name="The Broad Institute Genomics Platform"/>
            <consortium name="The Broad Institute Genome Sequencing Center for Infectious Disease"/>
            <person name="Wu L."/>
            <person name="Ma J."/>
        </authorList>
    </citation>
    <scope>NUCLEOTIDE SEQUENCE [LARGE SCALE GENOMIC DNA]</scope>
    <source>
        <strain evidence="15">TISTR 2241</strain>
    </source>
</reference>
<keyword evidence="5 12" id="KW-0812">Transmembrane</keyword>
<accession>A0ABW5PTZ3</accession>
<evidence type="ECO:0000256" key="7">
    <source>
        <dbReference type="ARBA" id="ARBA00022801"/>
    </source>
</evidence>
<evidence type="ECO:0000259" key="13">
    <source>
        <dbReference type="Pfam" id="PF02163"/>
    </source>
</evidence>
<evidence type="ECO:0000256" key="6">
    <source>
        <dbReference type="ARBA" id="ARBA00022723"/>
    </source>
</evidence>
<gene>
    <name evidence="14" type="ORF">ACFSTF_12720</name>
</gene>
<keyword evidence="9 12" id="KW-1133">Transmembrane helix</keyword>
<dbReference type="PANTHER" id="PTHR39188">
    <property type="entry name" value="MEMBRANE-ASSOCIATED ZINC METALLOPROTEASE M50B"/>
    <property type="match status" value="1"/>
</dbReference>
<dbReference type="PANTHER" id="PTHR39188:SF3">
    <property type="entry name" value="STAGE IV SPORULATION PROTEIN FB"/>
    <property type="match status" value="1"/>
</dbReference>
<dbReference type="EC" id="3.4.24.-" evidence="14"/>
<evidence type="ECO:0000256" key="10">
    <source>
        <dbReference type="ARBA" id="ARBA00023049"/>
    </source>
</evidence>
<comment type="caution">
    <text evidence="14">The sequence shown here is derived from an EMBL/GenBank/DDBJ whole genome shotgun (WGS) entry which is preliminary data.</text>
</comment>
<evidence type="ECO:0000256" key="5">
    <source>
        <dbReference type="ARBA" id="ARBA00022692"/>
    </source>
</evidence>
<dbReference type="CDD" id="cd06161">
    <property type="entry name" value="S2P-M50_SpoIVFB"/>
    <property type="match status" value="1"/>
</dbReference>
<comment type="cofactor">
    <cofactor evidence="1">
        <name>Zn(2+)</name>
        <dbReference type="ChEBI" id="CHEBI:29105"/>
    </cofactor>
</comment>
<feature type="transmembrane region" description="Helical" evidence="12">
    <location>
        <begin position="84"/>
        <end position="105"/>
    </location>
</feature>
<evidence type="ECO:0000313" key="14">
    <source>
        <dbReference type="EMBL" id="MFD2618172.1"/>
    </source>
</evidence>
<evidence type="ECO:0000313" key="15">
    <source>
        <dbReference type="Proteomes" id="UP001597458"/>
    </source>
</evidence>
<dbReference type="GO" id="GO:0016787">
    <property type="term" value="F:hydrolase activity"/>
    <property type="evidence" value="ECO:0007669"/>
    <property type="project" value="UniProtKB-KW"/>
</dbReference>
<keyword evidence="8" id="KW-0862">Zinc</keyword>
<evidence type="ECO:0000256" key="11">
    <source>
        <dbReference type="ARBA" id="ARBA00023136"/>
    </source>
</evidence>
<evidence type="ECO:0000256" key="4">
    <source>
        <dbReference type="ARBA" id="ARBA00022670"/>
    </source>
</evidence>
<keyword evidence="10" id="KW-0482">Metalloprotease</keyword>
<keyword evidence="6" id="KW-0479">Metal-binding</keyword>
<feature type="transmembrane region" description="Helical" evidence="12">
    <location>
        <begin position="117"/>
        <end position="134"/>
    </location>
</feature>
<keyword evidence="7 14" id="KW-0378">Hydrolase</keyword>
<evidence type="ECO:0000256" key="8">
    <source>
        <dbReference type="ARBA" id="ARBA00022833"/>
    </source>
</evidence>
<organism evidence="14 15">
    <name type="scientific">Terrilactibacillus laevilacticus</name>
    <dbReference type="NCBI Taxonomy" id="1380157"/>
    <lineage>
        <taxon>Bacteria</taxon>
        <taxon>Bacillati</taxon>
        <taxon>Bacillota</taxon>
        <taxon>Bacilli</taxon>
        <taxon>Bacillales</taxon>
        <taxon>Bacillaceae</taxon>
        <taxon>Terrilactibacillus</taxon>
    </lineage>
</organism>
<protein>
    <submittedName>
        <fullName evidence="14">M50 family metallopeptidase</fullName>
        <ecNumber evidence="14">3.4.24.-</ecNumber>
    </submittedName>
</protein>
<proteinExistence type="inferred from homology"/>
<feature type="transmembrane region" description="Helical" evidence="12">
    <location>
        <begin position="182"/>
        <end position="200"/>
    </location>
</feature>
<keyword evidence="15" id="KW-1185">Reference proteome</keyword>
<evidence type="ECO:0000256" key="9">
    <source>
        <dbReference type="ARBA" id="ARBA00022989"/>
    </source>
</evidence>
<feature type="transmembrane region" description="Helical" evidence="12">
    <location>
        <begin position="155"/>
        <end position="176"/>
    </location>
</feature>
<sequence>MAIIRHLFLKIRIHPVFWIVVGIGLFTGHFWEVSTIVFIVFIHECGHGISALIFGWRVESIQLLPFGGVAKVDNHVDKPAYQEFIVTISGPIQHLWLPLVSYLMLKTDVWNPENHQLFLYYNKMILLFNLLPIWPLDGGKILRIILQNYLPFMKAYTWTLLLSCLQLGCLSVVVLLNFPFTLNYFVISGFILISIYRDWIERRFIFIRFLLSKWNNTVKVKKVQTRYIQGNLSIVKALHLLYKSSQSRYRITGISHNTINEIDERDILNAYFNGQYNGKTLNDLKNGVVT</sequence>
<evidence type="ECO:0000256" key="2">
    <source>
        <dbReference type="ARBA" id="ARBA00004141"/>
    </source>
</evidence>
<keyword evidence="4" id="KW-0645">Protease</keyword>
<dbReference type="Pfam" id="PF02163">
    <property type="entry name" value="Peptidase_M50"/>
    <property type="match status" value="1"/>
</dbReference>